<accession>A0ABW3K1A6</accession>
<dbReference type="EMBL" id="JBHTKA010000003">
    <property type="protein sequence ID" value="MFD0999800.1"/>
    <property type="molecule type" value="Genomic_DNA"/>
</dbReference>
<protein>
    <submittedName>
        <fullName evidence="2">DUF2141 domain-containing protein</fullName>
    </submittedName>
</protein>
<gene>
    <name evidence="2" type="ORF">ACFQ21_10795</name>
</gene>
<dbReference type="Pfam" id="PF09912">
    <property type="entry name" value="DUF2141"/>
    <property type="match status" value="1"/>
</dbReference>
<name>A0ABW3K1A6_9BACT</name>
<evidence type="ECO:0000313" key="2">
    <source>
        <dbReference type="EMBL" id="MFD0999800.1"/>
    </source>
</evidence>
<proteinExistence type="predicted"/>
<comment type="caution">
    <text evidence="2">The sequence shown here is derived from an EMBL/GenBank/DDBJ whole genome shotgun (WGS) entry which is preliminary data.</text>
</comment>
<reference evidence="3" key="1">
    <citation type="journal article" date="2019" name="Int. J. Syst. Evol. Microbiol.">
        <title>The Global Catalogue of Microorganisms (GCM) 10K type strain sequencing project: providing services to taxonomists for standard genome sequencing and annotation.</title>
        <authorList>
            <consortium name="The Broad Institute Genomics Platform"/>
            <consortium name="The Broad Institute Genome Sequencing Center for Infectious Disease"/>
            <person name="Wu L."/>
            <person name="Ma J."/>
        </authorList>
    </citation>
    <scope>NUCLEOTIDE SEQUENCE [LARGE SCALE GENOMIC DNA]</scope>
    <source>
        <strain evidence="3">CCUG 58938</strain>
    </source>
</reference>
<evidence type="ECO:0000256" key="1">
    <source>
        <dbReference type="SAM" id="SignalP"/>
    </source>
</evidence>
<dbReference type="Proteomes" id="UP001597112">
    <property type="component" value="Unassembled WGS sequence"/>
</dbReference>
<dbReference type="RefSeq" id="WP_377578823.1">
    <property type="nucleotide sequence ID" value="NZ_JBHTKA010000003.1"/>
</dbReference>
<evidence type="ECO:0000313" key="3">
    <source>
        <dbReference type="Proteomes" id="UP001597112"/>
    </source>
</evidence>
<keyword evidence="3" id="KW-1185">Reference proteome</keyword>
<feature type="signal peptide" evidence="1">
    <location>
        <begin position="1"/>
        <end position="19"/>
    </location>
</feature>
<sequence length="141" mass="15520">MKKSMMLCLMLCAGISVMAQTKLQVTVKKIKGHKGDILVGLFDNDKDFPRNAREGKIAKASGDEVTVVFENLKPGKYAVSVLHDANRNKDMDKNKLGIPKEGFGFSNNAMGAVGPPSFEKAQIDLQPDQKDLDISIDMKYM</sequence>
<feature type="chain" id="PRO_5045654428" evidence="1">
    <location>
        <begin position="20"/>
        <end position="141"/>
    </location>
</feature>
<organism evidence="2 3">
    <name type="scientific">Ohtaekwangia kribbensis</name>
    <dbReference type="NCBI Taxonomy" id="688913"/>
    <lineage>
        <taxon>Bacteria</taxon>
        <taxon>Pseudomonadati</taxon>
        <taxon>Bacteroidota</taxon>
        <taxon>Cytophagia</taxon>
        <taxon>Cytophagales</taxon>
        <taxon>Fulvivirgaceae</taxon>
        <taxon>Ohtaekwangia</taxon>
    </lineage>
</organism>
<keyword evidence="1" id="KW-0732">Signal</keyword>
<dbReference type="InterPro" id="IPR018673">
    <property type="entry name" value="DUF2141"/>
</dbReference>